<feature type="domain" description="RRM" evidence="7">
    <location>
        <begin position="22"/>
        <end position="99"/>
    </location>
</feature>
<evidence type="ECO:0000256" key="2">
    <source>
        <dbReference type="ARBA" id="ARBA00022737"/>
    </source>
</evidence>
<gene>
    <name evidence="8" type="ORF">QG37_01843</name>
</gene>
<dbReference type="Gene3D" id="3.30.70.330">
    <property type="match status" value="4"/>
</dbReference>
<dbReference type="InterPro" id="IPR012677">
    <property type="entry name" value="Nucleotide-bd_a/b_plait_sf"/>
</dbReference>
<evidence type="ECO:0000313" key="9">
    <source>
        <dbReference type="Proteomes" id="UP000037122"/>
    </source>
</evidence>
<dbReference type="VEuPathDB" id="FungiDB:B9J08_003382"/>
<dbReference type="SUPFAM" id="SSF54928">
    <property type="entry name" value="RNA-binding domain, RBD"/>
    <property type="match status" value="4"/>
</dbReference>
<evidence type="ECO:0000259" key="7">
    <source>
        <dbReference type="PROSITE" id="PS50102"/>
    </source>
</evidence>
<feature type="region of interest" description="Disordered" evidence="6">
    <location>
        <begin position="209"/>
        <end position="292"/>
    </location>
</feature>
<keyword evidence="3 5" id="KW-0694">RNA-binding</keyword>
<dbReference type="VEuPathDB" id="FungiDB:CJJ07_001075"/>
<feature type="domain" description="RRM" evidence="7">
    <location>
        <begin position="295"/>
        <end position="388"/>
    </location>
</feature>
<proteinExistence type="predicted"/>
<dbReference type="VEuPathDB" id="FungiDB:CJJ09_000723"/>
<accession>A0A0L0P3M3</accession>
<dbReference type="PANTHER" id="PTHR48039:SF5">
    <property type="entry name" value="RNA-BINDING PROTEIN 28"/>
    <property type="match status" value="1"/>
</dbReference>
<feature type="compositionally biased region" description="Acidic residues" evidence="6">
    <location>
        <begin position="647"/>
        <end position="656"/>
    </location>
</feature>
<dbReference type="InterPro" id="IPR034809">
    <property type="entry name" value="Nop4_RRM4"/>
</dbReference>
<reference evidence="9" key="1">
    <citation type="journal article" date="2015" name="BMC Genomics">
        <title>Draft genome of a commonly misdiagnosed multidrug resistant pathogen Candida auris.</title>
        <authorList>
            <person name="Chatterjee S."/>
            <person name="Alampalli S.V."/>
            <person name="Nageshan R.K."/>
            <person name="Chettiar S.T."/>
            <person name="Joshi S."/>
            <person name="Tatu U.S."/>
        </authorList>
    </citation>
    <scope>NUCLEOTIDE SEQUENCE [LARGE SCALE GENOMIC DNA]</scope>
    <source>
        <strain evidence="9">6684</strain>
    </source>
</reference>
<feature type="domain" description="RRM" evidence="7">
    <location>
        <begin position="467"/>
        <end position="600"/>
    </location>
</feature>
<evidence type="ECO:0000256" key="5">
    <source>
        <dbReference type="PROSITE-ProRule" id="PRU00176"/>
    </source>
</evidence>
<dbReference type="SMART" id="SM00360">
    <property type="entry name" value="RRM"/>
    <property type="match status" value="4"/>
</dbReference>
<feature type="domain" description="RRM" evidence="7">
    <location>
        <begin position="125"/>
        <end position="203"/>
    </location>
</feature>
<dbReference type="Pfam" id="PF00076">
    <property type="entry name" value="RRM_1"/>
    <property type="match status" value="3"/>
</dbReference>
<dbReference type="VEuPathDB" id="FungiDB:QG37_01843"/>
<evidence type="ECO:0000256" key="4">
    <source>
        <dbReference type="ARBA" id="ARBA00023242"/>
    </source>
</evidence>
<dbReference type="InterPro" id="IPR035979">
    <property type="entry name" value="RBD_domain_sf"/>
</dbReference>
<dbReference type="PANTHER" id="PTHR48039">
    <property type="entry name" value="RNA-BINDING MOTIF PROTEIN 14B"/>
    <property type="match status" value="1"/>
</dbReference>
<organism evidence="8 9">
    <name type="scientific">Candidozyma auris</name>
    <name type="common">Yeast</name>
    <name type="synonym">Candida auris</name>
    <dbReference type="NCBI Taxonomy" id="498019"/>
    <lineage>
        <taxon>Eukaryota</taxon>
        <taxon>Fungi</taxon>
        <taxon>Dikarya</taxon>
        <taxon>Ascomycota</taxon>
        <taxon>Saccharomycotina</taxon>
        <taxon>Pichiomycetes</taxon>
        <taxon>Metschnikowiaceae</taxon>
        <taxon>Candidozyma</taxon>
    </lineage>
</organism>
<dbReference type="AlphaFoldDB" id="A0A0L0P3M3"/>
<dbReference type="GO" id="GO:0005730">
    <property type="term" value="C:nucleolus"/>
    <property type="evidence" value="ECO:0007669"/>
    <property type="project" value="TreeGrafter"/>
</dbReference>
<comment type="caution">
    <text evidence="8">The sequence shown here is derived from an EMBL/GenBank/DDBJ whole genome shotgun (WGS) entry which is preliminary data.</text>
</comment>
<dbReference type="GO" id="GO:0003729">
    <property type="term" value="F:mRNA binding"/>
    <property type="evidence" value="ECO:0007669"/>
    <property type="project" value="TreeGrafter"/>
</dbReference>
<feature type="compositionally biased region" description="Basic residues" evidence="6">
    <location>
        <begin position="708"/>
        <end position="719"/>
    </location>
</feature>
<feature type="compositionally biased region" description="Basic and acidic residues" evidence="6">
    <location>
        <begin position="682"/>
        <end position="705"/>
    </location>
</feature>
<dbReference type="VEuPathDB" id="FungiDB:CJI96_0001916"/>
<evidence type="ECO:0000256" key="1">
    <source>
        <dbReference type="ARBA" id="ARBA00004123"/>
    </source>
</evidence>
<feature type="compositionally biased region" description="Basic and acidic residues" evidence="6">
    <location>
        <begin position="502"/>
        <end position="533"/>
    </location>
</feature>
<protein>
    <submittedName>
        <fullName evidence="8">Nucleolar protein 4</fullName>
    </submittedName>
</protein>
<feature type="compositionally biased region" description="Acidic residues" evidence="6">
    <location>
        <begin position="269"/>
        <end position="285"/>
    </location>
</feature>
<evidence type="ECO:0000256" key="3">
    <source>
        <dbReference type="ARBA" id="ARBA00022884"/>
    </source>
</evidence>
<feature type="compositionally biased region" description="Basic and acidic residues" evidence="6">
    <location>
        <begin position="209"/>
        <end position="231"/>
    </location>
</feature>
<dbReference type="EMBL" id="LGST01000016">
    <property type="protein sequence ID" value="KNE00972.1"/>
    <property type="molecule type" value="Genomic_DNA"/>
</dbReference>
<dbReference type="VEuPathDB" id="FungiDB:CJI97_003457"/>
<name>A0A0L0P3M3_CANAR</name>
<feature type="region of interest" description="Disordered" evidence="6">
    <location>
        <begin position="502"/>
        <end position="540"/>
    </location>
</feature>
<sequence length="719" mass="81930">MTEPLEDTTVRSEENDDHLDKKTLFVRAIPKEATSEDISEYFSQFVPVKHAVVVTDDEKQSRGFGFVSFTMEDDTLTALVESKKVKFRDRFLRVDIAKRRDRKGKEGAEPRQKEDHALLVEKRKARLIIRNLPWSCKSAETLKKLFLKYGAVHDAYIPMKKGGLMKGFAFVVMKKKAAAERAVKESVGLKIDGREVAVDLALEKSKWEQVREAEEDMKSTGRERESGNEIIKEEDDTEIKEEENSEVDSESGDDDEEFDELNGDKVKEEDEDMVEDEEEEEEDEDKEKQNKQEAFSIFVRNIPYDADKDSLKTHFSQFGPVKYALPVIDKVTGLAKGSAFVAFKTEEGYTSCLLNAPSVSTTSMLISDDVLPKYVYQGRILSIVSTVDRSSASKLAERNLLKRKELYGKEVGDKDRRNLFLLNEGRITQHSKLAEIISKTDMEVREKSYKLRVQQLNKNPTLHLSLTRLAIRNLPRAMTSKALKALGRKAVVQFATEVKDGKRQPLSKEEISRSTKAKHEFEEDIKATEDAEKKRKKGKHSGVVKQAKVIMEIKGTGEAGRSRGYGFLEFRDHKSALMGLRWLNAHEVTNEEIMAGLDEEEQKIASLEGVTKRRLIVEFAIENAQVVKRRKDKVFIARNNKRKREEGEEEDVEQNEEGPSSKKQKKGKKGKKGNMKKGPKSTKSDETKEDEKKSNNKSGLPEDVKQIIGKKRKLRKGKK</sequence>
<dbReference type="PROSITE" id="PS50102">
    <property type="entry name" value="RRM"/>
    <property type="match status" value="4"/>
</dbReference>
<dbReference type="Proteomes" id="UP000037122">
    <property type="component" value="Unassembled WGS sequence"/>
</dbReference>
<dbReference type="InterPro" id="IPR051945">
    <property type="entry name" value="RRM_MRD1_RNA_proc_ribogen"/>
</dbReference>
<feature type="region of interest" description="Disordered" evidence="6">
    <location>
        <begin position="641"/>
        <end position="719"/>
    </location>
</feature>
<feature type="compositionally biased region" description="Basic residues" evidence="6">
    <location>
        <begin position="662"/>
        <end position="680"/>
    </location>
</feature>
<feature type="compositionally biased region" description="Acidic residues" evidence="6">
    <location>
        <begin position="232"/>
        <end position="261"/>
    </location>
</feature>
<evidence type="ECO:0000256" key="6">
    <source>
        <dbReference type="SAM" id="MobiDB-lite"/>
    </source>
</evidence>
<keyword evidence="2" id="KW-0677">Repeat</keyword>
<evidence type="ECO:0000313" key="8">
    <source>
        <dbReference type="EMBL" id="KNE00972.1"/>
    </source>
</evidence>
<keyword evidence="4" id="KW-0539">Nucleus</keyword>
<comment type="subcellular location">
    <subcellularLocation>
        <location evidence="1">Nucleus</location>
    </subcellularLocation>
</comment>
<dbReference type="InterPro" id="IPR000504">
    <property type="entry name" value="RRM_dom"/>
</dbReference>
<dbReference type="CDD" id="cd12677">
    <property type="entry name" value="RRM4_Nop4p"/>
    <property type="match status" value="1"/>
</dbReference>